<feature type="region of interest" description="Disordered" evidence="1">
    <location>
        <begin position="1"/>
        <end position="120"/>
    </location>
</feature>
<feature type="compositionally biased region" description="Low complexity" evidence="1">
    <location>
        <begin position="76"/>
        <end position="97"/>
    </location>
</feature>
<evidence type="ECO:0000313" key="3">
    <source>
        <dbReference type="Proteomes" id="UP001165083"/>
    </source>
</evidence>
<protein>
    <submittedName>
        <fullName evidence="2">Unnamed protein product</fullName>
    </submittedName>
</protein>
<sequence length="120" mass="12639">MTTHPTFYVGRVKRYHDPQGQNPVAEAEGSHEEEMAPLKNETGSQAQGATPTRPTGPRTQASTPAGDTRETGTPETLTRVSRTASRSTTGSTHTAAAPDVTVEPGGLREDGDLLIEGVNV</sequence>
<feature type="compositionally biased region" description="Low complexity" evidence="1">
    <location>
        <begin position="46"/>
        <end position="61"/>
    </location>
</feature>
<reference evidence="2" key="1">
    <citation type="submission" date="2023-04" db="EMBL/GenBank/DDBJ databases">
        <title>Phytophthora lilii NBRC 32176.</title>
        <authorList>
            <person name="Ichikawa N."/>
            <person name="Sato H."/>
            <person name="Tonouchi N."/>
        </authorList>
    </citation>
    <scope>NUCLEOTIDE SEQUENCE</scope>
    <source>
        <strain evidence="2">NBRC 32176</strain>
    </source>
</reference>
<evidence type="ECO:0000256" key="1">
    <source>
        <dbReference type="SAM" id="MobiDB-lite"/>
    </source>
</evidence>
<dbReference type="Proteomes" id="UP001165083">
    <property type="component" value="Unassembled WGS sequence"/>
</dbReference>
<dbReference type="EMBL" id="BSXW01000494">
    <property type="protein sequence ID" value="GMF23912.1"/>
    <property type="molecule type" value="Genomic_DNA"/>
</dbReference>
<name>A0A9W6WZC8_9STRA</name>
<gene>
    <name evidence="2" type="ORF">Plil01_000972600</name>
</gene>
<keyword evidence="3" id="KW-1185">Reference proteome</keyword>
<organism evidence="2 3">
    <name type="scientific">Phytophthora lilii</name>
    <dbReference type="NCBI Taxonomy" id="2077276"/>
    <lineage>
        <taxon>Eukaryota</taxon>
        <taxon>Sar</taxon>
        <taxon>Stramenopiles</taxon>
        <taxon>Oomycota</taxon>
        <taxon>Peronosporomycetes</taxon>
        <taxon>Peronosporales</taxon>
        <taxon>Peronosporaceae</taxon>
        <taxon>Phytophthora</taxon>
    </lineage>
</organism>
<accession>A0A9W6WZC8</accession>
<dbReference type="OrthoDB" id="145653at2759"/>
<comment type="caution">
    <text evidence="2">The sequence shown here is derived from an EMBL/GenBank/DDBJ whole genome shotgun (WGS) entry which is preliminary data.</text>
</comment>
<evidence type="ECO:0000313" key="2">
    <source>
        <dbReference type="EMBL" id="GMF23912.1"/>
    </source>
</evidence>
<dbReference type="AlphaFoldDB" id="A0A9W6WZC8"/>
<proteinExistence type="predicted"/>